<feature type="coiled-coil region" evidence="1">
    <location>
        <begin position="571"/>
        <end position="605"/>
    </location>
</feature>
<accession>A0A8H7ZT86</accession>
<evidence type="ECO:0000256" key="2">
    <source>
        <dbReference type="SAM" id="MobiDB-lite"/>
    </source>
</evidence>
<feature type="compositionally biased region" description="Low complexity" evidence="2">
    <location>
        <begin position="136"/>
        <end position="156"/>
    </location>
</feature>
<evidence type="ECO:0000313" key="4">
    <source>
        <dbReference type="Proteomes" id="UP000673691"/>
    </source>
</evidence>
<comment type="caution">
    <text evidence="3">The sequence shown here is derived from an EMBL/GenBank/DDBJ whole genome shotgun (WGS) entry which is preliminary data.</text>
</comment>
<gene>
    <name evidence="3" type="ORF">BJ554DRAFT_802</name>
</gene>
<evidence type="ECO:0000313" key="3">
    <source>
        <dbReference type="EMBL" id="KAG5458890.1"/>
    </source>
</evidence>
<feature type="compositionally biased region" description="Basic and acidic residues" evidence="2">
    <location>
        <begin position="254"/>
        <end position="272"/>
    </location>
</feature>
<proteinExistence type="predicted"/>
<dbReference type="PANTHER" id="PTHR43941:SF1">
    <property type="entry name" value="STRUCTURAL MAINTENANCE OF CHROMOSOMES PROTEIN 2"/>
    <property type="match status" value="1"/>
</dbReference>
<feature type="region of interest" description="Disordered" evidence="2">
    <location>
        <begin position="459"/>
        <end position="496"/>
    </location>
</feature>
<keyword evidence="1" id="KW-0175">Coiled coil</keyword>
<feature type="compositionally biased region" description="Basic and acidic residues" evidence="2">
    <location>
        <begin position="460"/>
        <end position="470"/>
    </location>
</feature>
<sequence length="671" mass="73455">MPRLGIALGSVFFKKSQGKEQWSSHDGHVGPRDRQRSPLAQAPTSPQVSPPAESLASEPAGSPARQFGRGRLSASLYSDGVRPIDTFSLQTGEPGGERGPPATRRNTFSMARTFVRSGGRRWARGNGGSSGRRDSSWSATRSEGGRQSHSRSSSQSPDPGYEAVARDISSLKRELRRLKAAQSDELFDQAQRRHSTRRAAQRQQQQQQQEAELRNATTVRREHAESERVVASLRSELGEAMAFAQQWAQAAAKAEAELDRRRSQNEADVANRQDFEAMGRALAEQQVELAAAKAQLEVWRQKAAEASARAPASPSPAAGRRGGGHDDAAPASGPSPRSPVPPSPLGGRDGEERDGATAAPGSPAARNAGDVTAMTEWFDDKHAAMIMERWQIADADSVQLEILSALLTTEDALRETRTKLGRAEADCAAWEERFADMEDSLKSEVLRYKRIAEAAEAQVEELRSRTERRPSPPPEAPQEPASSSLRQAEIRRAEEAREAIQQALEASEARRIDAVDPNRVLETQRADLSARCQAGESGASQNDENIASLSADLGRSLASAEESLGVIEVAAEDRERKLSALRSQLETAEIRAKEAEEELARPRSAADEENVEKRDGEIMRLRFALEELGHLMDLNLWELRQKAMQLDAAPDWQNETRILLDKVRAAAPPKK</sequence>
<reference evidence="3 4" key="1">
    <citation type="journal article" name="Sci. Rep.">
        <title>Genome-scale phylogenetic analyses confirm Olpidium as the closest living zoosporic fungus to the non-flagellated, terrestrial fungi.</title>
        <authorList>
            <person name="Chang Y."/>
            <person name="Rochon D."/>
            <person name="Sekimoto S."/>
            <person name="Wang Y."/>
            <person name="Chovatia M."/>
            <person name="Sandor L."/>
            <person name="Salamov A."/>
            <person name="Grigoriev I.V."/>
            <person name="Stajich J.E."/>
            <person name="Spatafora J.W."/>
        </authorList>
    </citation>
    <scope>NUCLEOTIDE SEQUENCE [LARGE SCALE GENOMIC DNA]</scope>
    <source>
        <strain evidence="3">S191</strain>
    </source>
</reference>
<feature type="region of interest" description="Disordered" evidence="2">
    <location>
        <begin position="15"/>
        <end position="163"/>
    </location>
</feature>
<evidence type="ECO:0000256" key="1">
    <source>
        <dbReference type="SAM" id="Coils"/>
    </source>
</evidence>
<dbReference type="Proteomes" id="UP000673691">
    <property type="component" value="Unassembled WGS sequence"/>
</dbReference>
<dbReference type="AlphaFoldDB" id="A0A8H7ZT86"/>
<feature type="region of interest" description="Disordered" evidence="2">
    <location>
        <begin position="181"/>
        <end position="227"/>
    </location>
</feature>
<keyword evidence="4" id="KW-1185">Reference proteome</keyword>
<feature type="region of interest" description="Disordered" evidence="2">
    <location>
        <begin position="251"/>
        <end position="272"/>
    </location>
</feature>
<feature type="compositionally biased region" description="Basic and acidic residues" evidence="2">
    <location>
        <begin position="22"/>
        <end position="36"/>
    </location>
</feature>
<dbReference type="EMBL" id="JAEFCI010007759">
    <property type="protein sequence ID" value="KAG5458890.1"/>
    <property type="molecule type" value="Genomic_DNA"/>
</dbReference>
<feature type="compositionally biased region" description="Low complexity" evidence="2">
    <location>
        <begin position="478"/>
        <end position="487"/>
    </location>
</feature>
<feature type="region of interest" description="Disordered" evidence="2">
    <location>
        <begin position="305"/>
        <end position="370"/>
    </location>
</feature>
<feature type="compositionally biased region" description="Low complexity" evidence="2">
    <location>
        <begin position="305"/>
        <end position="319"/>
    </location>
</feature>
<dbReference type="PANTHER" id="PTHR43941">
    <property type="entry name" value="STRUCTURAL MAINTENANCE OF CHROMOSOMES PROTEIN 2"/>
    <property type="match status" value="1"/>
</dbReference>
<organism evidence="3 4">
    <name type="scientific">Olpidium bornovanus</name>
    <dbReference type="NCBI Taxonomy" id="278681"/>
    <lineage>
        <taxon>Eukaryota</taxon>
        <taxon>Fungi</taxon>
        <taxon>Fungi incertae sedis</taxon>
        <taxon>Olpidiomycota</taxon>
        <taxon>Olpidiomycotina</taxon>
        <taxon>Olpidiomycetes</taxon>
        <taxon>Olpidiales</taxon>
        <taxon>Olpidiaceae</taxon>
        <taxon>Olpidium</taxon>
    </lineage>
</organism>
<protein>
    <submittedName>
        <fullName evidence="3">Uncharacterized protein</fullName>
    </submittedName>
</protein>
<feature type="non-terminal residue" evidence="3">
    <location>
        <position position="671"/>
    </location>
</feature>
<name>A0A8H7ZT86_9FUNG</name>